<dbReference type="PANTHER" id="PTHR19879">
    <property type="entry name" value="TRANSCRIPTION INITIATION FACTOR TFIID"/>
    <property type="match status" value="1"/>
</dbReference>
<dbReference type="Pfam" id="PF04494">
    <property type="entry name" value="TFIID_NTD2"/>
    <property type="match status" value="1"/>
</dbReference>
<dbReference type="AlphaFoldDB" id="A0A177B1Y2"/>
<evidence type="ECO:0000259" key="5">
    <source>
        <dbReference type="Pfam" id="PF04494"/>
    </source>
</evidence>
<evidence type="ECO:0000256" key="2">
    <source>
        <dbReference type="ARBA" id="ARBA00009435"/>
    </source>
</evidence>
<comment type="subcellular location">
    <subcellularLocation>
        <location evidence="1">Nucleus</location>
    </subcellularLocation>
</comment>
<evidence type="ECO:0000256" key="4">
    <source>
        <dbReference type="PROSITE-ProRule" id="PRU00221"/>
    </source>
</evidence>
<organism evidence="6 7">
    <name type="scientific">Intoshia linei</name>
    <dbReference type="NCBI Taxonomy" id="1819745"/>
    <lineage>
        <taxon>Eukaryota</taxon>
        <taxon>Metazoa</taxon>
        <taxon>Spiralia</taxon>
        <taxon>Lophotrochozoa</taxon>
        <taxon>Mesozoa</taxon>
        <taxon>Orthonectida</taxon>
        <taxon>Rhopaluridae</taxon>
        <taxon>Intoshia</taxon>
    </lineage>
</organism>
<dbReference type="InterPro" id="IPR001680">
    <property type="entry name" value="WD40_rpt"/>
</dbReference>
<dbReference type="EMBL" id="LWCA01000475">
    <property type="protein sequence ID" value="OAF68285.1"/>
    <property type="molecule type" value="Genomic_DNA"/>
</dbReference>
<dbReference type="InterPro" id="IPR015943">
    <property type="entry name" value="WD40/YVTN_repeat-like_dom_sf"/>
</dbReference>
<proteinExistence type="inferred from homology"/>
<protein>
    <submittedName>
        <fullName evidence="6">Transcription initiation factor TFIID subunit 5</fullName>
    </submittedName>
</protein>
<dbReference type="InterPro" id="IPR037264">
    <property type="entry name" value="TFIID_NTD2_sf"/>
</dbReference>
<name>A0A177B1Y2_9BILA</name>
<dbReference type="PANTHER" id="PTHR19879:SF1">
    <property type="entry name" value="CANNONBALL-RELATED"/>
    <property type="match status" value="1"/>
</dbReference>
<feature type="repeat" description="WD" evidence="4">
    <location>
        <begin position="358"/>
        <end position="399"/>
    </location>
</feature>
<dbReference type="GO" id="GO:0006367">
    <property type="term" value="P:transcription initiation at RNA polymerase II promoter"/>
    <property type="evidence" value="ECO:0007669"/>
    <property type="project" value="TreeGrafter"/>
</dbReference>
<dbReference type="Proteomes" id="UP000078046">
    <property type="component" value="Unassembled WGS sequence"/>
</dbReference>
<dbReference type="Gene3D" id="2.130.10.10">
    <property type="entry name" value="YVTN repeat-like/Quinoprotein amine dehydrogenase"/>
    <property type="match status" value="1"/>
</dbReference>
<dbReference type="Pfam" id="PF00400">
    <property type="entry name" value="WD40"/>
    <property type="match status" value="1"/>
</dbReference>
<comment type="similarity">
    <text evidence="2">Belongs to the WD repeat TAF5 family.</text>
</comment>
<evidence type="ECO:0000313" key="7">
    <source>
        <dbReference type="Proteomes" id="UP000078046"/>
    </source>
</evidence>
<dbReference type="SUPFAM" id="SSF50978">
    <property type="entry name" value="WD40 repeat-like"/>
    <property type="match status" value="1"/>
</dbReference>
<reference evidence="6 7" key="1">
    <citation type="submission" date="2016-04" db="EMBL/GenBank/DDBJ databases">
        <title>The genome of Intoshia linei affirms orthonectids as highly simplified spiralians.</title>
        <authorList>
            <person name="Mikhailov K.V."/>
            <person name="Slusarev G.S."/>
            <person name="Nikitin M.A."/>
            <person name="Logacheva M.D."/>
            <person name="Penin A."/>
            <person name="Aleoshin V."/>
            <person name="Panchin Y.V."/>
        </authorList>
    </citation>
    <scope>NUCLEOTIDE SEQUENCE [LARGE SCALE GENOMIC DNA]</scope>
    <source>
        <strain evidence="6">Intl2013</strain>
        <tissue evidence="6">Whole animal</tissue>
    </source>
</reference>
<dbReference type="InterPro" id="IPR036322">
    <property type="entry name" value="WD40_repeat_dom_sf"/>
</dbReference>
<comment type="caution">
    <text evidence="6">The sequence shown here is derived from an EMBL/GenBank/DDBJ whole genome shotgun (WGS) entry which is preliminary data.</text>
</comment>
<evidence type="ECO:0000313" key="6">
    <source>
        <dbReference type="EMBL" id="OAF68285.1"/>
    </source>
</evidence>
<keyword evidence="6" id="KW-0648">Protein biosynthesis</keyword>
<feature type="domain" description="TFIID subunit TAF5 NTD2" evidence="5">
    <location>
        <begin position="56"/>
        <end position="180"/>
    </location>
</feature>
<dbReference type="SMART" id="SM00320">
    <property type="entry name" value="WD40"/>
    <property type="match status" value="3"/>
</dbReference>
<dbReference type="InterPro" id="IPR007582">
    <property type="entry name" value="TFIID_NTD2"/>
</dbReference>
<dbReference type="Gene3D" id="1.25.40.500">
    <property type="entry name" value="TFIID subunit TAF5, NTD2 domain"/>
    <property type="match status" value="1"/>
</dbReference>
<dbReference type="GO" id="GO:0016251">
    <property type="term" value="F:RNA polymerase II general transcription initiation factor activity"/>
    <property type="evidence" value="ECO:0007669"/>
    <property type="project" value="TreeGrafter"/>
</dbReference>
<evidence type="ECO:0000256" key="1">
    <source>
        <dbReference type="ARBA" id="ARBA00004123"/>
    </source>
</evidence>
<sequence length="470" mass="55016">MNNQMNAYNSVLQFLRANNLREAEMAMVKECQQKNIALQSMEPATPSKILNSNPTNHVYNKEYKVMYLYIRESLDIEKFELVQFTFPIFANMFIECIEKNLINAANAFFRENEGYQEFYYKMYLTKLRCILNPQILNESQIYSRLRNNKYNLYINKKTFQNFASFLSINCRLIFNIIQNHFNVMTYTDFKDLKIYTSSNPYIEQSQVNVMPIKYGVENVLKKPMFLEPFRKKKKLEDDCINPDISRIPRPENSQLFKIYQEKLALNKEKRYNEYSPYTAMYTIMNGGHVITITVFSDDFSLILCGLLNGNIHAWTVGEANIKTMKPMFQLNQVDPTDNINIYDKIKRHLNNGQSHEKFIGHSDRVTGIATCMFRNLLISSSMDGTVRLWSLDVMHCISVYISKYGSILDIDYGLEGVYFATCSSNMAHLWITQKKSPVRMFVGHFGNVESIKNMRIYQSLVYLVQKLSLL</sequence>
<keyword evidence="3" id="KW-0539">Nucleus</keyword>
<keyword evidence="6" id="KW-0396">Initiation factor</keyword>
<dbReference type="OrthoDB" id="10266330at2759"/>
<dbReference type="SUPFAM" id="SSF160897">
    <property type="entry name" value="Taf5 N-terminal domain-like"/>
    <property type="match status" value="1"/>
</dbReference>
<accession>A0A177B1Y2</accession>
<dbReference type="PROSITE" id="PS50082">
    <property type="entry name" value="WD_REPEATS_2"/>
    <property type="match status" value="1"/>
</dbReference>
<gene>
    <name evidence="6" type="ORF">A3Q56_03966</name>
</gene>
<dbReference type="GO" id="GO:0003743">
    <property type="term" value="F:translation initiation factor activity"/>
    <property type="evidence" value="ECO:0007669"/>
    <property type="project" value="UniProtKB-KW"/>
</dbReference>
<dbReference type="GO" id="GO:0005669">
    <property type="term" value="C:transcription factor TFIID complex"/>
    <property type="evidence" value="ECO:0007669"/>
    <property type="project" value="TreeGrafter"/>
</dbReference>
<keyword evidence="4" id="KW-0853">WD repeat</keyword>
<keyword evidence="7" id="KW-1185">Reference proteome</keyword>
<evidence type="ECO:0000256" key="3">
    <source>
        <dbReference type="ARBA" id="ARBA00023242"/>
    </source>
</evidence>
<dbReference type="PROSITE" id="PS50294">
    <property type="entry name" value="WD_REPEATS_REGION"/>
    <property type="match status" value="1"/>
</dbReference>